<evidence type="ECO:0000313" key="2">
    <source>
        <dbReference type="Proteomes" id="UP000247980"/>
    </source>
</evidence>
<gene>
    <name evidence="1" type="ORF">CVS30_04825</name>
</gene>
<comment type="caution">
    <text evidence="1">The sequence shown here is derived from an EMBL/GenBank/DDBJ whole genome shotgun (WGS) entry which is preliminary data.</text>
</comment>
<dbReference type="RefSeq" id="WP_110484201.1">
    <property type="nucleotide sequence ID" value="NZ_QJVC01000003.1"/>
</dbReference>
<dbReference type="OrthoDB" id="4222103at2"/>
<sequence length="156" mass="16320">MKTTYRLPLIQRTRLSLTLVGALVAVLAMSGCSFVQKQTSNAWSVSYEVTVVGEELNRLDAVSYLEAPSRGEDSSSVDAGTVATSNLADDPGKAVWSATAMVTATQDSQVTATPGPGTTASCRILLDGTREIASETAARGEAVTCTATTPEFPTRD</sequence>
<name>A0A2V5JMH4_9MICC</name>
<evidence type="ECO:0008006" key="3">
    <source>
        <dbReference type="Google" id="ProtNLM"/>
    </source>
</evidence>
<dbReference type="AlphaFoldDB" id="A0A2V5JMH4"/>
<organism evidence="1 2">
    <name type="scientific">Arthrobacter psychrolactophilus</name>
    <dbReference type="NCBI Taxonomy" id="92442"/>
    <lineage>
        <taxon>Bacteria</taxon>
        <taxon>Bacillati</taxon>
        <taxon>Actinomycetota</taxon>
        <taxon>Actinomycetes</taxon>
        <taxon>Micrococcales</taxon>
        <taxon>Micrococcaceae</taxon>
        <taxon>Arthrobacter</taxon>
    </lineage>
</organism>
<reference evidence="1 2" key="1">
    <citation type="submission" date="2018-05" db="EMBL/GenBank/DDBJ databases">
        <title>Genetic diversity of glacier-inhabiting Cryobacterium bacteria in China and description of Cryobacterium mengkeensis sp. nov. and Arthrobacter glacialis sp. nov.</title>
        <authorList>
            <person name="Liu Q."/>
            <person name="Xin Y.-H."/>
        </authorList>
    </citation>
    <scope>NUCLEOTIDE SEQUENCE [LARGE SCALE GENOMIC DNA]</scope>
    <source>
        <strain evidence="1 2">B7</strain>
    </source>
</reference>
<dbReference type="Proteomes" id="UP000247980">
    <property type="component" value="Unassembled WGS sequence"/>
</dbReference>
<keyword evidence="2" id="KW-1185">Reference proteome</keyword>
<proteinExistence type="predicted"/>
<dbReference type="EMBL" id="QJVC01000003">
    <property type="protein sequence ID" value="PYI39296.1"/>
    <property type="molecule type" value="Genomic_DNA"/>
</dbReference>
<evidence type="ECO:0000313" key="1">
    <source>
        <dbReference type="EMBL" id="PYI39296.1"/>
    </source>
</evidence>
<dbReference type="PROSITE" id="PS51257">
    <property type="entry name" value="PROKAR_LIPOPROTEIN"/>
    <property type="match status" value="1"/>
</dbReference>
<protein>
    <recommendedName>
        <fullName evidence="3">MmpS family membrane protein</fullName>
    </recommendedName>
</protein>
<accession>A0A2V5JMH4</accession>